<evidence type="ECO:0000256" key="1">
    <source>
        <dbReference type="SAM" id="MobiDB-lite"/>
    </source>
</evidence>
<feature type="compositionally biased region" description="Polar residues" evidence="1">
    <location>
        <begin position="1"/>
        <end position="12"/>
    </location>
</feature>
<protein>
    <submittedName>
        <fullName evidence="2">Uncharacterized protein</fullName>
    </submittedName>
</protein>
<sequence>MYPCSQGQTDHSGTAEGPILSRGPHDSFQWNLPINQRPECGRGHRGLHDLLFSRGPSELSVRPACSIIFE</sequence>
<evidence type="ECO:0000313" key="3">
    <source>
        <dbReference type="Proteomes" id="UP001162483"/>
    </source>
</evidence>
<organism evidence="2 3">
    <name type="scientific">Staurois parvus</name>
    <dbReference type="NCBI Taxonomy" id="386267"/>
    <lineage>
        <taxon>Eukaryota</taxon>
        <taxon>Metazoa</taxon>
        <taxon>Chordata</taxon>
        <taxon>Craniata</taxon>
        <taxon>Vertebrata</taxon>
        <taxon>Euteleostomi</taxon>
        <taxon>Amphibia</taxon>
        <taxon>Batrachia</taxon>
        <taxon>Anura</taxon>
        <taxon>Neobatrachia</taxon>
        <taxon>Ranoidea</taxon>
        <taxon>Ranidae</taxon>
        <taxon>Staurois</taxon>
    </lineage>
</organism>
<comment type="caution">
    <text evidence="2">The sequence shown here is derived from an EMBL/GenBank/DDBJ whole genome shotgun (WGS) entry which is preliminary data.</text>
</comment>
<feature type="region of interest" description="Disordered" evidence="1">
    <location>
        <begin position="1"/>
        <end position="34"/>
    </location>
</feature>
<reference evidence="2" key="1">
    <citation type="submission" date="2023-05" db="EMBL/GenBank/DDBJ databases">
        <authorList>
            <person name="Stuckert A."/>
        </authorList>
    </citation>
    <scope>NUCLEOTIDE SEQUENCE</scope>
</reference>
<name>A0ABN9E5R0_9NEOB</name>
<dbReference type="EMBL" id="CATNWA010015151">
    <property type="protein sequence ID" value="CAI9580043.1"/>
    <property type="molecule type" value="Genomic_DNA"/>
</dbReference>
<evidence type="ECO:0000313" key="2">
    <source>
        <dbReference type="EMBL" id="CAI9580043.1"/>
    </source>
</evidence>
<keyword evidence="3" id="KW-1185">Reference proteome</keyword>
<proteinExistence type="predicted"/>
<dbReference type="Proteomes" id="UP001162483">
    <property type="component" value="Unassembled WGS sequence"/>
</dbReference>
<gene>
    <name evidence="2" type="ORF">SPARVUS_LOCUS9225048</name>
</gene>
<accession>A0ABN9E5R0</accession>